<keyword evidence="3" id="KW-0064">Aspartyl protease</keyword>
<dbReference type="GO" id="GO:0004190">
    <property type="term" value="F:aspartic-type endopeptidase activity"/>
    <property type="evidence" value="ECO:0007669"/>
    <property type="project" value="UniProtKB-KW"/>
</dbReference>
<protein>
    <recommendedName>
        <fullName evidence="7">Peptidase A1 domain-containing protein</fullName>
    </recommendedName>
</protein>
<evidence type="ECO:0000256" key="5">
    <source>
        <dbReference type="PIRSR" id="PIRSR601461-1"/>
    </source>
</evidence>
<dbReference type="PANTHER" id="PTHR47966">
    <property type="entry name" value="BETA-SITE APP-CLEAVING ENZYME, ISOFORM A-RELATED"/>
    <property type="match status" value="1"/>
</dbReference>
<keyword evidence="2" id="KW-0645">Protease</keyword>
<dbReference type="PANTHER" id="PTHR47966:SF1">
    <property type="entry name" value="ASPARTYL PROTEINASE"/>
    <property type="match status" value="1"/>
</dbReference>
<evidence type="ECO:0000256" key="3">
    <source>
        <dbReference type="ARBA" id="ARBA00022750"/>
    </source>
</evidence>
<dbReference type="InterPro" id="IPR001461">
    <property type="entry name" value="Aspartic_peptidase_A1"/>
</dbReference>
<feature type="active site" evidence="5">
    <location>
        <position position="127"/>
    </location>
</feature>
<keyword evidence="4" id="KW-0378">Hydrolase</keyword>
<gene>
    <name evidence="8" type="ORF">BLS_002723</name>
    <name evidence="9" type="ORF">EG327_001265</name>
</gene>
<dbReference type="GO" id="GO:0006508">
    <property type="term" value="P:proteolysis"/>
    <property type="evidence" value="ECO:0007669"/>
    <property type="project" value="UniProtKB-KW"/>
</dbReference>
<feature type="active site" evidence="5">
    <location>
        <position position="331"/>
    </location>
</feature>
<comment type="caution">
    <text evidence="8">The sequence shown here is derived from an EMBL/GenBank/DDBJ whole genome shotgun (WGS) entry which is preliminary data.</text>
</comment>
<feature type="domain" description="Peptidase A1" evidence="7">
    <location>
        <begin position="111"/>
        <end position="442"/>
    </location>
</feature>
<evidence type="ECO:0000313" key="10">
    <source>
        <dbReference type="Proteomes" id="UP000433883"/>
    </source>
</evidence>
<dbReference type="InterPro" id="IPR034163">
    <property type="entry name" value="Aspergillopepsin-like_cat_dom"/>
</dbReference>
<dbReference type="SUPFAM" id="SSF50630">
    <property type="entry name" value="Acid proteases"/>
    <property type="match status" value="1"/>
</dbReference>
<evidence type="ECO:0000259" key="7">
    <source>
        <dbReference type="PROSITE" id="PS51767"/>
    </source>
</evidence>
<dbReference type="EMBL" id="WNWQ01001834">
    <property type="protein sequence ID" value="KAE9961288.1"/>
    <property type="molecule type" value="Genomic_DNA"/>
</dbReference>
<proteinExistence type="inferred from homology"/>
<feature type="region of interest" description="Disordered" evidence="6">
    <location>
        <begin position="76"/>
        <end position="106"/>
    </location>
</feature>
<organism evidence="8 10">
    <name type="scientific">Venturia inaequalis</name>
    <name type="common">Apple scab fungus</name>
    <dbReference type="NCBI Taxonomy" id="5025"/>
    <lineage>
        <taxon>Eukaryota</taxon>
        <taxon>Fungi</taxon>
        <taxon>Dikarya</taxon>
        <taxon>Ascomycota</taxon>
        <taxon>Pezizomycotina</taxon>
        <taxon>Dothideomycetes</taxon>
        <taxon>Pleosporomycetidae</taxon>
        <taxon>Venturiales</taxon>
        <taxon>Venturiaceae</taxon>
        <taxon>Venturia</taxon>
    </lineage>
</organism>
<dbReference type="InterPro" id="IPR021109">
    <property type="entry name" value="Peptidase_aspartic_dom_sf"/>
</dbReference>
<evidence type="ECO:0000256" key="4">
    <source>
        <dbReference type="ARBA" id="ARBA00022801"/>
    </source>
</evidence>
<dbReference type="Pfam" id="PF00026">
    <property type="entry name" value="Asp"/>
    <property type="match status" value="1"/>
</dbReference>
<name>A0A8H3U0Y7_VENIN</name>
<dbReference type="InterPro" id="IPR033121">
    <property type="entry name" value="PEPTIDASE_A1"/>
</dbReference>
<dbReference type="PROSITE" id="PS51767">
    <property type="entry name" value="PEPTIDASE_A1"/>
    <property type="match status" value="1"/>
</dbReference>
<keyword evidence="11" id="KW-1185">Reference proteome</keyword>
<comment type="similarity">
    <text evidence="1">Belongs to the peptidase A1 family.</text>
</comment>
<dbReference type="CDD" id="cd06097">
    <property type="entry name" value="Aspergillopepsin_like"/>
    <property type="match status" value="1"/>
</dbReference>
<reference evidence="8 10" key="1">
    <citation type="submission" date="2019-11" db="EMBL/GenBank/DDBJ databases">
        <title>Venturia inaequalis Genome Resource.</title>
        <authorList>
            <person name="Lichtner F.J."/>
        </authorList>
    </citation>
    <scope>NUCLEOTIDE SEQUENCE [LARGE SCALE GENOMIC DNA]</scope>
    <source>
        <strain evidence="8">Bline_iso_100314</strain>
        <strain evidence="9 11">DMI_063113</strain>
    </source>
</reference>
<dbReference type="AlphaFoldDB" id="A0A8H3U0Y7"/>
<dbReference type="Proteomes" id="UP000433883">
    <property type="component" value="Unassembled WGS sequence"/>
</dbReference>
<evidence type="ECO:0000256" key="6">
    <source>
        <dbReference type="SAM" id="MobiDB-lite"/>
    </source>
</evidence>
<evidence type="ECO:0000313" key="8">
    <source>
        <dbReference type="EMBL" id="KAE9961288.1"/>
    </source>
</evidence>
<evidence type="ECO:0000313" key="11">
    <source>
        <dbReference type="Proteomes" id="UP000490939"/>
    </source>
</evidence>
<dbReference type="PRINTS" id="PR00792">
    <property type="entry name" value="PEPSIN"/>
</dbReference>
<dbReference type="Proteomes" id="UP000490939">
    <property type="component" value="Unassembled WGS sequence"/>
</dbReference>
<accession>A0A8H3U0Y7</accession>
<sequence>MSATQQTRVPVYENPHYKKSGIKSYVSLLQKYGFKPTRDGPFFREASIHSDKDGSHKKALGLNDLYTLRKTDHLYRKKPSAASTEDSESCKDASSASGRATTDDQQNDSMYLTPVLIGNQEMILDFDTGSSDLWVWSVYLDNDTKKQGEASNKHVYDPSKSSPPAVPMAGSTWKISYGDGSSASGTVVTDTLTVGGIKVNNQAIECAQKLSSSFIRGAGDGLMGLAMGNINTVKPQRVQTPVENMITQKNITNKLFTAYLGSWRDANEDDKGQSFYTFGYVDDEVLKHSNVTEPYYTPLVDPEQGFWKFASPSFTISGQSFTRSGNAAIADTGTTLALVADSVCDAIYRCIPGAYYDSVNQGYIFPTDTKEEHLPLVGFAVGSQGKVFTCGKEDLLFAETKPGWTYGGIQSRGDLPFDILGDTWLKGIYAVFDQGNLRFGCVQRIEKYTNLAPPQ</sequence>
<evidence type="ECO:0000313" key="9">
    <source>
        <dbReference type="EMBL" id="KAE9963782.1"/>
    </source>
</evidence>
<dbReference type="EMBL" id="WNWR01001318">
    <property type="protein sequence ID" value="KAE9963782.1"/>
    <property type="molecule type" value="Genomic_DNA"/>
</dbReference>
<feature type="compositionally biased region" description="Polar residues" evidence="6">
    <location>
        <begin position="92"/>
        <end position="106"/>
    </location>
</feature>
<evidence type="ECO:0000256" key="2">
    <source>
        <dbReference type="ARBA" id="ARBA00022670"/>
    </source>
</evidence>
<evidence type="ECO:0000256" key="1">
    <source>
        <dbReference type="ARBA" id="ARBA00007447"/>
    </source>
</evidence>
<dbReference type="Gene3D" id="2.40.70.10">
    <property type="entry name" value="Acid Proteases"/>
    <property type="match status" value="2"/>
</dbReference>